<name>A0A8X8W951_SALSN</name>
<dbReference type="EMBL" id="PNBA02000019">
    <property type="protein sequence ID" value="KAG6390593.1"/>
    <property type="molecule type" value="Genomic_DNA"/>
</dbReference>
<dbReference type="AlphaFoldDB" id="A0A8X8W951"/>
<dbReference type="GO" id="GO:0016746">
    <property type="term" value="F:acyltransferase activity"/>
    <property type="evidence" value="ECO:0007669"/>
    <property type="project" value="UniProtKB-KW"/>
</dbReference>
<dbReference type="Pfam" id="PF02458">
    <property type="entry name" value="Transferase"/>
    <property type="match status" value="1"/>
</dbReference>
<dbReference type="InterPro" id="IPR023213">
    <property type="entry name" value="CAT-like_dom_sf"/>
</dbReference>
<evidence type="ECO:0000313" key="4">
    <source>
        <dbReference type="EMBL" id="KAG6390593.1"/>
    </source>
</evidence>
<accession>A0A8X8W951</accession>
<dbReference type="PANTHER" id="PTHR31623">
    <property type="entry name" value="F21J9.9"/>
    <property type="match status" value="1"/>
</dbReference>
<comment type="similarity">
    <text evidence="1">Belongs to the plant acyltransferase family.</text>
</comment>
<evidence type="ECO:0000256" key="1">
    <source>
        <dbReference type="ARBA" id="ARBA00009861"/>
    </source>
</evidence>
<evidence type="ECO:0000256" key="2">
    <source>
        <dbReference type="ARBA" id="ARBA00022679"/>
    </source>
</evidence>
<comment type="caution">
    <text evidence="4">The sequence shown here is derived from an EMBL/GenBank/DDBJ whole genome shotgun (WGS) entry which is preliminary data.</text>
</comment>
<reference evidence="4" key="2">
    <citation type="submission" date="2020-08" db="EMBL/GenBank/DDBJ databases">
        <title>Plant Genome Project.</title>
        <authorList>
            <person name="Zhang R.-G."/>
        </authorList>
    </citation>
    <scope>NUCLEOTIDE SEQUENCE</scope>
    <source>
        <strain evidence="4">Huo1</strain>
        <tissue evidence="4">Leaf</tissue>
    </source>
</reference>
<dbReference type="PANTHER" id="PTHR31623:SF110">
    <property type="entry name" value="VINORINE SYNTHASE-LIKE"/>
    <property type="match status" value="1"/>
</dbReference>
<reference evidence="4" key="1">
    <citation type="submission" date="2018-01" db="EMBL/GenBank/DDBJ databases">
        <authorList>
            <person name="Mao J.F."/>
        </authorList>
    </citation>
    <scope>NUCLEOTIDE SEQUENCE</scope>
    <source>
        <strain evidence="4">Huo1</strain>
        <tissue evidence="4">Leaf</tissue>
    </source>
</reference>
<organism evidence="4">
    <name type="scientific">Salvia splendens</name>
    <name type="common">Scarlet sage</name>
    <dbReference type="NCBI Taxonomy" id="180675"/>
    <lineage>
        <taxon>Eukaryota</taxon>
        <taxon>Viridiplantae</taxon>
        <taxon>Streptophyta</taxon>
        <taxon>Embryophyta</taxon>
        <taxon>Tracheophyta</taxon>
        <taxon>Spermatophyta</taxon>
        <taxon>Magnoliopsida</taxon>
        <taxon>eudicotyledons</taxon>
        <taxon>Gunneridae</taxon>
        <taxon>Pentapetalae</taxon>
        <taxon>asterids</taxon>
        <taxon>lamiids</taxon>
        <taxon>Lamiales</taxon>
        <taxon>Lamiaceae</taxon>
        <taxon>Nepetoideae</taxon>
        <taxon>Mentheae</taxon>
        <taxon>Salviinae</taxon>
        <taxon>Salvia</taxon>
        <taxon>Salvia subgen. Calosphace</taxon>
        <taxon>core Calosphace</taxon>
    </lineage>
</organism>
<keyword evidence="2" id="KW-0808">Transferase</keyword>
<keyword evidence="5" id="KW-1185">Reference proteome</keyword>
<protein>
    <submittedName>
        <fullName evidence="4">Uncharacterized protein</fullName>
    </submittedName>
</protein>
<evidence type="ECO:0000313" key="5">
    <source>
        <dbReference type="Proteomes" id="UP000298416"/>
    </source>
</evidence>
<evidence type="ECO:0000256" key="3">
    <source>
        <dbReference type="ARBA" id="ARBA00023315"/>
    </source>
</evidence>
<dbReference type="Proteomes" id="UP000298416">
    <property type="component" value="Unassembled WGS sequence"/>
</dbReference>
<proteinExistence type="inferred from homology"/>
<keyword evidence="3" id="KW-0012">Acyltransferase</keyword>
<gene>
    <name evidence="4" type="ORF">SASPL_148331</name>
</gene>
<dbReference type="Gene3D" id="3.30.559.10">
    <property type="entry name" value="Chloramphenicol acetyltransferase-like domain"/>
    <property type="match status" value="1"/>
</dbReference>
<sequence>MMTQAVNLRRKATPPFPDDTFGNLVWPVVSLWNKPKEKELTELVWEVKKGIAKIDGEFVRRLGSDGVHEFLEELRNEIPQEATWLAFSSWANIGLSEVDFGWGKPVCMSSNMSQFSEFETLAGTNSVYFLDTNSGGIEALVMLNKKYVRV</sequence>